<organism evidence="1 2">
    <name type="scientific">Ligilactobacillus ruminis ATCC 25644</name>
    <dbReference type="NCBI Taxonomy" id="525362"/>
    <lineage>
        <taxon>Bacteria</taxon>
        <taxon>Bacillati</taxon>
        <taxon>Bacillota</taxon>
        <taxon>Bacilli</taxon>
        <taxon>Lactobacillales</taxon>
        <taxon>Lactobacillaceae</taxon>
        <taxon>Ligilactobacillus</taxon>
    </lineage>
</organism>
<dbReference type="Proteomes" id="UP000004099">
    <property type="component" value="Unassembled WGS sequence"/>
</dbReference>
<gene>
    <name evidence="1" type="ORF">HMPREF0542_11941</name>
</gene>
<dbReference type="HOGENOM" id="CLU_2935854_0_0_9"/>
<evidence type="ECO:0000313" key="1">
    <source>
        <dbReference type="EMBL" id="EFZ33947.1"/>
    </source>
</evidence>
<proteinExistence type="predicted"/>
<dbReference type="EMBL" id="ACGS02000047">
    <property type="protein sequence ID" value="EFZ33947.1"/>
    <property type="molecule type" value="Genomic_DNA"/>
</dbReference>
<dbReference type="AlphaFoldDB" id="E7FSR4"/>
<accession>E7FSR4</accession>
<sequence length="60" mass="7129">MAFQNNVKEEIQKQVNSVQTDVIERVEKHEDEVKKNNIEEDSCPFARFLSHDSKFNYGVW</sequence>
<name>E7FSR4_9LACO</name>
<comment type="caution">
    <text evidence="1">The sequence shown here is derived from an EMBL/GenBank/DDBJ whole genome shotgun (WGS) entry which is preliminary data.</text>
</comment>
<evidence type="ECO:0000313" key="2">
    <source>
        <dbReference type="Proteomes" id="UP000004099"/>
    </source>
</evidence>
<reference evidence="1 2" key="1">
    <citation type="submission" date="2011-01" db="EMBL/GenBank/DDBJ databases">
        <authorList>
            <person name="Muzny D."/>
            <person name="Qin X."/>
            <person name="Buhay C."/>
            <person name="Dugan-Rocha S."/>
            <person name="Ding Y."/>
            <person name="Chen G."/>
            <person name="Hawes A."/>
            <person name="Holder M."/>
            <person name="Jhangiani S."/>
            <person name="Johnson A."/>
            <person name="Khan Z."/>
            <person name="Li Z."/>
            <person name="Liu W."/>
            <person name="Liu X."/>
            <person name="Perez L."/>
            <person name="Shen H."/>
            <person name="Wang Q."/>
            <person name="Watt J."/>
            <person name="Xi L."/>
            <person name="Xin Y."/>
            <person name="Zhou J."/>
            <person name="Deng J."/>
            <person name="Jiang H."/>
            <person name="Liu Y."/>
            <person name="Qu J."/>
            <person name="Song X.-Z."/>
            <person name="Zhang L."/>
            <person name="Villasana D."/>
            <person name="Johnson A."/>
            <person name="Liu J."/>
            <person name="Liyanage D."/>
            <person name="Lorensuhewa L."/>
            <person name="Robinson T."/>
            <person name="Song A."/>
            <person name="Song B.-B."/>
            <person name="Dinh H."/>
            <person name="Thornton R."/>
            <person name="Coyle M."/>
            <person name="Francisco L."/>
            <person name="Jackson L."/>
            <person name="Javaid M."/>
            <person name="Korchina V."/>
            <person name="Kovar C."/>
            <person name="Mata R."/>
            <person name="Mathew T."/>
            <person name="Ngo R."/>
            <person name="Nguyen L."/>
            <person name="Nguyen N."/>
            <person name="Okwuonu G."/>
            <person name="Ongeri F."/>
            <person name="Pham C."/>
            <person name="Simmons D."/>
            <person name="Wilczek-Boney K."/>
            <person name="Hale W."/>
            <person name="Jakkamsetti A."/>
            <person name="Pham P."/>
            <person name="Ruth R."/>
            <person name="San Lucas F."/>
            <person name="Warren J."/>
            <person name="Zhang J."/>
            <person name="Zhao Z."/>
            <person name="Zhou C."/>
            <person name="Zhu D."/>
            <person name="Lee S."/>
            <person name="Bess C."/>
            <person name="Blankenburg K."/>
            <person name="Forbes L."/>
            <person name="Fu Q."/>
            <person name="Gubbala S."/>
            <person name="Hirani K."/>
            <person name="Jayaseelan J.C."/>
            <person name="Lara F."/>
            <person name="Munidasa M."/>
            <person name="Palculict T."/>
            <person name="Patil S."/>
            <person name="Pu L.-L."/>
            <person name="Saada N."/>
            <person name="Tang L."/>
            <person name="Weissenberger G."/>
            <person name="Zhu Y."/>
            <person name="Hemphill L."/>
            <person name="Shang Y."/>
            <person name="Youmans B."/>
            <person name="Ayvaz T."/>
            <person name="Ross M."/>
            <person name="Santibanez J."/>
            <person name="Aqrawi P."/>
            <person name="Gross S."/>
            <person name="Joshi V."/>
            <person name="Fowler G."/>
            <person name="Nazareth L."/>
            <person name="Reid J."/>
            <person name="Worley K."/>
            <person name="Petrosino J."/>
            <person name="Highlander S."/>
            <person name="Gibbs R."/>
        </authorList>
    </citation>
    <scope>NUCLEOTIDE SEQUENCE [LARGE SCALE GENOMIC DNA]</scope>
    <source>
        <strain evidence="1 2">ATCC 25644</strain>
    </source>
</reference>
<protein>
    <submittedName>
        <fullName evidence="1">Uncharacterized protein</fullName>
    </submittedName>
</protein>